<evidence type="ECO:0000256" key="1">
    <source>
        <dbReference type="ARBA" id="ARBA00001946"/>
    </source>
</evidence>
<comment type="catalytic activity">
    <reaction evidence="17 19">
        <text>alpha-ribazole + adenosylcob(III)inamide-GDP = adenosylcob(III)alamin + GMP + H(+)</text>
        <dbReference type="Rhea" id="RHEA:16049"/>
        <dbReference type="ChEBI" id="CHEBI:10329"/>
        <dbReference type="ChEBI" id="CHEBI:15378"/>
        <dbReference type="ChEBI" id="CHEBI:18408"/>
        <dbReference type="ChEBI" id="CHEBI:58115"/>
        <dbReference type="ChEBI" id="CHEBI:60487"/>
        <dbReference type="EC" id="2.7.8.26"/>
    </reaction>
</comment>
<comment type="caution">
    <text evidence="20">The sequence shown here is derived from an EMBL/GenBank/DDBJ whole genome shotgun (WGS) entry which is preliminary data.</text>
</comment>
<dbReference type="NCBIfam" id="TIGR00317">
    <property type="entry name" value="cobS"/>
    <property type="match status" value="1"/>
</dbReference>
<keyword evidence="7 19" id="KW-1003">Cell membrane</keyword>
<name>A0A7J3M1E8_ARCFL</name>
<comment type="cofactor">
    <cofactor evidence="1 19">
        <name>Mg(2+)</name>
        <dbReference type="ChEBI" id="CHEBI:18420"/>
    </cofactor>
</comment>
<reference evidence="20" key="1">
    <citation type="journal article" date="2020" name="mSystems">
        <title>Genome- and Community-Level Interaction Insights into Carbon Utilization and Element Cycling Functions of Hydrothermarchaeota in Hydrothermal Sediment.</title>
        <authorList>
            <person name="Zhou Z."/>
            <person name="Liu Y."/>
            <person name="Xu W."/>
            <person name="Pan J."/>
            <person name="Luo Z.H."/>
            <person name="Li M."/>
        </authorList>
    </citation>
    <scope>NUCLEOTIDE SEQUENCE [LARGE SCALE GENOMIC DNA]</scope>
    <source>
        <strain evidence="20">SpSt-587</strain>
    </source>
</reference>
<evidence type="ECO:0000313" key="20">
    <source>
        <dbReference type="EMBL" id="HGT82548.1"/>
    </source>
</evidence>
<feature type="transmembrane region" description="Helical" evidence="19">
    <location>
        <begin position="119"/>
        <end position="138"/>
    </location>
</feature>
<keyword evidence="13 19" id="KW-0472">Membrane</keyword>
<evidence type="ECO:0000256" key="18">
    <source>
        <dbReference type="ARBA" id="ARBA00049504"/>
    </source>
</evidence>
<evidence type="ECO:0000256" key="13">
    <source>
        <dbReference type="ARBA" id="ARBA00023136"/>
    </source>
</evidence>
<sequence length="235" mass="25948">MALEILKSSFGFLTTLPVKGDIEVLRRNLWVFPFVGIFIGAVISVPAVFGISFLCLLFYVAIEGVNHVDGLADFGDAFFAPEDRKKIALKDLNIGAGGVVFLCVYFLLLFYSFQRVEVLDIMIAQLFAKFSMVFLLVTSKPAWQGMAKFMMEFAKKRDLVIGALPLLIAFLKPSTLISLFFVMLISILVKNYAEKKFGGVNGDVIGACNCISFATSLLVCSILNETNIFPFSAFL</sequence>
<dbReference type="PANTHER" id="PTHR34148">
    <property type="entry name" value="ADENOSYLCOBINAMIDE-GDP RIBAZOLETRANSFERASE"/>
    <property type="match status" value="1"/>
</dbReference>
<dbReference type="GO" id="GO:0051073">
    <property type="term" value="F:adenosylcobinamide-GDP ribazoletransferase activity"/>
    <property type="evidence" value="ECO:0007669"/>
    <property type="project" value="UniProtKB-UniRule"/>
</dbReference>
<dbReference type="GO" id="GO:0005886">
    <property type="term" value="C:plasma membrane"/>
    <property type="evidence" value="ECO:0007669"/>
    <property type="project" value="UniProtKB-SubCell"/>
</dbReference>
<comment type="catalytic activity">
    <reaction evidence="18 19">
        <text>alpha-ribazole 5'-phosphate + adenosylcob(III)inamide-GDP = adenosylcob(III)alamin 5'-phosphate + GMP + H(+)</text>
        <dbReference type="Rhea" id="RHEA:23560"/>
        <dbReference type="ChEBI" id="CHEBI:15378"/>
        <dbReference type="ChEBI" id="CHEBI:57918"/>
        <dbReference type="ChEBI" id="CHEBI:58115"/>
        <dbReference type="ChEBI" id="CHEBI:60487"/>
        <dbReference type="ChEBI" id="CHEBI:60493"/>
        <dbReference type="EC" id="2.7.8.26"/>
    </reaction>
</comment>
<comment type="similarity">
    <text evidence="4 19">Belongs to the CobS family.</text>
</comment>
<dbReference type="Pfam" id="PF02654">
    <property type="entry name" value="CobS"/>
    <property type="match status" value="1"/>
</dbReference>
<dbReference type="InterPro" id="IPR003805">
    <property type="entry name" value="CobS"/>
</dbReference>
<evidence type="ECO:0000256" key="12">
    <source>
        <dbReference type="ARBA" id="ARBA00022989"/>
    </source>
</evidence>
<protein>
    <recommendedName>
        <fullName evidence="6 19">Adenosylcobinamide-GDP ribazoletransferase</fullName>
        <ecNumber evidence="5 19">2.7.8.26</ecNumber>
    </recommendedName>
    <alternativeName>
        <fullName evidence="16 19">Cobalamin synthase</fullName>
    </alternativeName>
    <alternativeName>
        <fullName evidence="15 19">Cobalamin-5'-phosphate synthase</fullName>
    </alternativeName>
</protein>
<feature type="transmembrane region" description="Helical" evidence="19">
    <location>
        <begin position="30"/>
        <end position="62"/>
    </location>
</feature>
<keyword evidence="10 19" id="KW-0812">Transmembrane</keyword>
<dbReference type="PANTHER" id="PTHR34148:SF1">
    <property type="entry name" value="ADENOSYLCOBINAMIDE-GDP RIBAZOLETRANSFERASE"/>
    <property type="match status" value="1"/>
</dbReference>
<comment type="function">
    <text evidence="14 19">Joins adenosylcobinamide-GDP and alpha-ribazole to generate adenosylcobalamin (Ado-cobalamin). Also synthesizes adenosylcobalamin 5'-phosphate from adenosylcobinamide-GDP and alpha-ribazole 5'-phosphate.</text>
</comment>
<evidence type="ECO:0000256" key="10">
    <source>
        <dbReference type="ARBA" id="ARBA00022692"/>
    </source>
</evidence>
<keyword evidence="12 19" id="KW-1133">Transmembrane helix</keyword>
<dbReference type="EMBL" id="DSYZ01000053">
    <property type="protein sequence ID" value="HGT82548.1"/>
    <property type="molecule type" value="Genomic_DNA"/>
</dbReference>
<evidence type="ECO:0000256" key="9">
    <source>
        <dbReference type="ARBA" id="ARBA00022679"/>
    </source>
</evidence>
<keyword evidence="8 19" id="KW-0169">Cobalamin biosynthesis</keyword>
<dbReference type="GO" id="GO:0008818">
    <property type="term" value="F:cobalamin 5'-phosphate synthase activity"/>
    <property type="evidence" value="ECO:0007669"/>
    <property type="project" value="UniProtKB-UniRule"/>
</dbReference>
<evidence type="ECO:0000256" key="11">
    <source>
        <dbReference type="ARBA" id="ARBA00022842"/>
    </source>
</evidence>
<dbReference type="EC" id="2.7.8.26" evidence="5 19"/>
<organism evidence="20">
    <name type="scientific">Archaeoglobus fulgidus</name>
    <dbReference type="NCBI Taxonomy" id="2234"/>
    <lineage>
        <taxon>Archaea</taxon>
        <taxon>Methanobacteriati</taxon>
        <taxon>Methanobacteriota</taxon>
        <taxon>Archaeoglobi</taxon>
        <taxon>Archaeoglobales</taxon>
        <taxon>Archaeoglobaceae</taxon>
        <taxon>Archaeoglobus</taxon>
    </lineage>
</organism>
<dbReference type="GO" id="GO:0009236">
    <property type="term" value="P:cobalamin biosynthetic process"/>
    <property type="evidence" value="ECO:0007669"/>
    <property type="project" value="UniProtKB-UniRule"/>
</dbReference>
<evidence type="ECO:0000256" key="8">
    <source>
        <dbReference type="ARBA" id="ARBA00022573"/>
    </source>
</evidence>
<evidence type="ECO:0000256" key="15">
    <source>
        <dbReference type="ARBA" id="ARBA00032605"/>
    </source>
</evidence>
<dbReference type="AlphaFoldDB" id="A0A7J3M1E8"/>
<evidence type="ECO:0000256" key="14">
    <source>
        <dbReference type="ARBA" id="ARBA00025228"/>
    </source>
</evidence>
<evidence type="ECO:0000256" key="17">
    <source>
        <dbReference type="ARBA" id="ARBA00048623"/>
    </source>
</evidence>
<proteinExistence type="inferred from homology"/>
<evidence type="ECO:0000256" key="3">
    <source>
        <dbReference type="ARBA" id="ARBA00004663"/>
    </source>
</evidence>
<evidence type="ECO:0000256" key="19">
    <source>
        <dbReference type="HAMAP-Rule" id="MF_00719"/>
    </source>
</evidence>
<evidence type="ECO:0000256" key="6">
    <source>
        <dbReference type="ARBA" id="ARBA00015850"/>
    </source>
</evidence>
<feature type="transmembrane region" description="Helical" evidence="19">
    <location>
        <begin position="92"/>
        <end position="113"/>
    </location>
</feature>
<comment type="subcellular location">
    <subcellularLocation>
        <location evidence="2 19">Cell membrane</location>
        <topology evidence="2 19">Multi-pass membrane protein</topology>
    </subcellularLocation>
</comment>
<dbReference type="UniPathway" id="UPA00148">
    <property type="reaction ID" value="UER00238"/>
</dbReference>
<evidence type="ECO:0000256" key="5">
    <source>
        <dbReference type="ARBA" id="ARBA00013200"/>
    </source>
</evidence>
<feature type="transmembrane region" description="Helical" evidence="19">
    <location>
        <begin position="204"/>
        <end position="223"/>
    </location>
</feature>
<keyword evidence="11 19" id="KW-0460">Magnesium</keyword>
<gene>
    <name evidence="19 20" type="primary">cobS</name>
    <name evidence="20" type="ORF">ENT52_02320</name>
</gene>
<dbReference type="HAMAP" id="MF_00719">
    <property type="entry name" value="CobS"/>
    <property type="match status" value="1"/>
</dbReference>
<comment type="pathway">
    <text evidence="3 19">Cofactor biosynthesis; adenosylcobalamin biosynthesis; adenosylcobalamin from cob(II)yrinate a,c-diamide: step 7/7.</text>
</comment>
<keyword evidence="9 19" id="KW-0808">Transferase</keyword>
<feature type="transmembrane region" description="Helical" evidence="19">
    <location>
        <begin position="159"/>
        <end position="189"/>
    </location>
</feature>
<evidence type="ECO:0000256" key="2">
    <source>
        <dbReference type="ARBA" id="ARBA00004651"/>
    </source>
</evidence>
<evidence type="ECO:0000256" key="7">
    <source>
        <dbReference type="ARBA" id="ARBA00022475"/>
    </source>
</evidence>
<evidence type="ECO:0000256" key="16">
    <source>
        <dbReference type="ARBA" id="ARBA00032853"/>
    </source>
</evidence>
<evidence type="ECO:0000256" key="4">
    <source>
        <dbReference type="ARBA" id="ARBA00010561"/>
    </source>
</evidence>
<accession>A0A7J3M1E8</accession>